<keyword evidence="4" id="KW-1185">Reference proteome</keyword>
<feature type="compositionally biased region" description="Basic and acidic residues" evidence="1">
    <location>
        <begin position="154"/>
        <end position="167"/>
    </location>
</feature>
<dbReference type="AlphaFoldDB" id="L9XRF6"/>
<reference evidence="3 4" key="1">
    <citation type="journal article" date="2014" name="PLoS Genet.">
        <title>Phylogenetically driven sequencing of extremely halophilic archaea reveals strategies for static and dynamic osmo-response.</title>
        <authorList>
            <person name="Becker E.A."/>
            <person name="Seitzer P.M."/>
            <person name="Tritt A."/>
            <person name="Larsen D."/>
            <person name="Krusor M."/>
            <person name="Yao A.I."/>
            <person name="Wu D."/>
            <person name="Madern D."/>
            <person name="Eisen J.A."/>
            <person name="Darling A.E."/>
            <person name="Facciotti M.T."/>
        </authorList>
    </citation>
    <scope>NUCLEOTIDE SEQUENCE [LARGE SCALE GENOMIC DNA]</scope>
    <source>
        <strain evidence="3 4">DSM 18795</strain>
    </source>
</reference>
<gene>
    <name evidence="3" type="ORF">C492_07315</name>
</gene>
<protein>
    <submittedName>
        <fullName evidence="3">Transposase</fullName>
    </submittedName>
</protein>
<dbReference type="PANTHER" id="PTHR39967:SF1">
    <property type="entry name" value="ISH14-TYPE TRANSPOSASE HSIRS44"/>
    <property type="match status" value="1"/>
</dbReference>
<dbReference type="PANTHER" id="PTHR39967">
    <property type="match status" value="1"/>
</dbReference>
<proteinExistence type="predicted"/>
<sequence>MFQWVHWVAAEAPDPPTAKPSRVTVDETVVTIGTERHWLYAAIDVESKLLLNVWLSPRRGTDPAVEFLGRLAENHDLSEATFLVDGMGYLTALARCDLRGHLDYVDRSLIERWFQTLAMRIDRFHQTWMKAASQRPVLAHRLRPLLQPATTESSARESNSRRGRDEPMIRHCPLSQHLY</sequence>
<dbReference type="InterPro" id="IPR032874">
    <property type="entry name" value="DDE_dom"/>
</dbReference>
<evidence type="ECO:0000259" key="2">
    <source>
        <dbReference type="Pfam" id="PF13610"/>
    </source>
</evidence>
<organism evidence="3 4">
    <name type="scientific">Natronococcus jeotgali DSM 18795</name>
    <dbReference type="NCBI Taxonomy" id="1227498"/>
    <lineage>
        <taxon>Archaea</taxon>
        <taxon>Methanobacteriati</taxon>
        <taxon>Methanobacteriota</taxon>
        <taxon>Stenosarchaea group</taxon>
        <taxon>Halobacteria</taxon>
        <taxon>Halobacteriales</taxon>
        <taxon>Natrialbaceae</taxon>
        <taxon>Natronococcus</taxon>
    </lineage>
</organism>
<evidence type="ECO:0000313" key="4">
    <source>
        <dbReference type="Proteomes" id="UP000011531"/>
    </source>
</evidence>
<name>L9XRF6_9EURY</name>
<dbReference type="Pfam" id="PF13610">
    <property type="entry name" value="DDE_Tnp_IS240"/>
    <property type="match status" value="1"/>
</dbReference>
<dbReference type="EMBL" id="AOIA01000046">
    <property type="protein sequence ID" value="ELY63208.1"/>
    <property type="molecule type" value="Genomic_DNA"/>
</dbReference>
<comment type="caution">
    <text evidence="3">The sequence shown here is derived from an EMBL/GenBank/DDBJ whole genome shotgun (WGS) entry which is preliminary data.</text>
</comment>
<evidence type="ECO:0000313" key="3">
    <source>
        <dbReference type="EMBL" id="ELY63208.1"/>
    </source>
</evidence>
<feature type="region of interest" description="Disordered" evidence="1">
    <location>
        <begin position="148"/>
        <end position="167"/>
    </location>
</feature>
<feature type="domain" description="DDE" evidence="2">
    <location>
        <begin position="22"/>
        <end position="88"/>
    </location>
</feature>
<accession>L9XRF6</accession>
<evidence type="ECO:0000256" key="1">
    <source>
        <dbReference type="SAM" id="MobiDB-lite"/>
    </source>
</evidence>
<dbReference type="Proteomes" id="UP000011531">
    <property type="component" value="Unassembled WGS sequence"/>
</dbReference>